<dbReference type="Pfam" id="PF02604">
    <property type="entry name" value="PhdYeFM_antitox"/>
    <property type="match status" value="1"/>
</dbReference>
<sequence length="75" mass="8200">MQTIQASEFKAKCLALMDRVAITGETWVITKNGRPVAELRPCSGGRLDSPFGLHPTLEIHGDVIAPLDDLWQVLA</sequence>
<proteinExistence type="inferred from homology"/>
<dbReference type="InterPro" id="IPR006442">
    <property type="entry name" value="Antitoxin_Phd/YefM"/>
</dbReference>
<keyword evidence="4" id="KW-1185">Reference proteome</keyword>
<dbReference type="SUPFAM" id="SSF143120">
    <property type="entry name" value="YefM-like"/>
    <property type="match status" value="1"/>
</dbReference>
<dbReference type="AlphaFoldDB" id="A0A839HDF2"/>
<dbReference type="Gene3D" id="3.40.1620.10">
    <property type="entry name" value="YefM-like domain"/>
    <property type="match status" value="1"/>
</dbReference>
<organism evidence="3 4">
    <name type="scientific">Thiospirillum jenense</name>
    <dbReference type="NCBI Taxonomy" id="1653858"/>
    <lineage>
        <taxon>Bacteria</taxon>
        <taxon>Pseudomonadati</taxon>
        <taxon>Pseudomonadota</taxon>
        <taxon>Gammaproteobacteria</taxon>
        <taxon>Chromatiales</taxon>
        <taxon>Chromatiaceae</taxon>
        <taxon>Thiospirillum</taxon>
    </lineage>
</organism>
<reference evidence="3 4" key="1">
    <citation type="journal article" date="2020" name="Arch. Microbiol.">
        <title>The genome sequence of the giant phototrophic gammaproteobacterium Thiospirillum jenense gives insight into its physiological properties and phylogenetic relationships.</title>
        <authorList>
            <person name="Imhoff J.F."/>
            <person name="Meyer T.E."/>
            <person name="Kyndt J.A."/>
        </authorList>
    </citation>
    <scope>NUCLEOTIDE SEQUENCE [LARGE SCALE GENOMIC DNA]</scope>
    <source>
        <strain evidence="3 4">DSM 216</strain>
    </source>
</reference>
<evidence type="ECO:0000313" key="3">
    <source>
        <dbReference type="EMBL" id="MBB1125049.1"/>
    </source>
</evidence>
<dbReference type="Proteomes" id="UP000548632">
    <property type="component" value="Unassembled WGS sequence"/>
</dbReference>
<evidence type="ECO:0000256" key="1">
    <source>
        <dbReference type="ARBA" id="ARBA00009981"/>
    </source>
</evidence>
<comment type="similarity">
    <text evidence="1 2">Belongs to the phD/YefM antitoxin family.</text>
</comment>
<evidence type="ECO:0000256" key="2">
    <source>
        <dbReference type="RuleBase" id="RU362080"/>
    </source>
</evidence>
<name>A0A839HDF2_9GAMM</name>
<dbReference type="EMBL" id="JABVCQ010000003">
    <property type="protein sequence ID" value="MBB1125049.1"/>
    <property type="molecule type" value="Genomic_DNA"/>
</dbReference>
<accession>A0A839HDF2</accession>
<comment type="function">
    <text evidence="2">Antitoxin component of a type II toxin-antitoxin (TA) system.</text>
</comment>
<evidence type="ECO:0000313" key="4">
    <source>
        <dbReference type="Proteomes" id="UP000548632"/>
    </source>
</evidence>
<dbReference type="RefSeq" id="WP_182582157.1">
    <property type="nucleotide sequence ID" value="NZ_JABVCQ010000003.1"/>
</dbReference>
<comment type="caution">
    <text evidence="3">The sequence shown here is derived from an EMBL/GenBank/DDBJ whole genome shotgun (WGS) entry which is preliminary data.</text>
</comment>
<gene>
    <name evidence="3" type="ORF">HUK38_02250</name>
</gene>
<dbReference type="NCBIfam" id="TIGR01552">
    <property type="entry name" value="phd_fam"/>
    <property type="match status" value="1"/>
</dbReference>
<dbReference type="InterPro" id="IPR036165">
    <property type="entry name" value="YefM-like_sf"/>
</dbReference>
<protein>
    <recommendedName>
        <fullName evidence="2">Antitoxin</fullName>
    </recommendedName>
</protein>